<gene>
    <name evidence="1" type="ORF">EVAR_76740_1</name>
</gene>
<dbReference type="EMBL" id="BGZK01000017">
    <property type="protein sequence ID" value="GBP05295.1"/>
    <property type="molecule type" value="Genomic_DNA"/>
</dbReference>
<name>A0A4C1STL3_EUMVA</name>
<accession>A0A4C1STL3</accession>
<keyword evidence="2" id="KW-1185">Reference proteome</keyword>
<comment type="caution">
    <text evidence="1">The sequence shown here is derived from an EMBL/GenBank/DDBJ whole genome shotgun (WGS) entry which is preliminary data.</text>
</comment>
<reference evidence="1 2" key="1">
    <citation type="journal article" date="2019" name="Commun. Biol.">
        <title>The bagworm genome reveals a unique fibroin gene that provides high tensile strength.</title>
        <authorList>
            <person name="Kono N."/>
            <person name="Nakamura H."/>
            <person name="Ohtoshi R."/>
            <person name="Tomita M."/>
            <person name="Numata K."/>
            <person name="Arakawa K."/>
        </authorList>
    </citation>
    <scope>NUCLEOTIDE SEQUENCE [LARGE SCALE GENOMIC DNA]</scope>
</reference>
<evidence type="ECO:0000313" key="2">
    <source>
        <dbReference type="Proteomes" id="UP000299102"/>
    </source>
</evidence>
<sequence length="103" mass="12377">MRRRRSRVLFGGVRDSRHRIPANNTADPPFLQRDVFSGFQPHTNRTHKRAGVRYAFLPPSFRKTVKKIVKPIKSDPDFYQNYYVPFSKFSTWLYDQYRLRVNI</sequence>
<protein>
    <submittedName>
        <fullName evidence="1">Uncharacterized protein</fullName>
    </submittedName>
</protein>
<dbReference type="Proteomes" id="UP000299102">
    <property type="component" value="Unassembled WGS sequence"/>
</dbReference>
<evidence type="ECO:0000313" key="1">
    <source>
        <dbReference type="EMBL" id="GBP05295.1"/>
    </source>
</evidence>
<organism evidence="1 2">
    <name type="scientific">Eumeta variegata</name>
    <name type="common">Bagworm moth</name>
    <name type="synonym">Eumeta japonica</name>
    <dbReference type="NCBI Taxonomy" id="151549"/>
    <lineage>
        <taxon>Eukaryota</taxon>
        <taxon>Metazoa</taxon>
        <taxon>Ecdysozoa</taxon>
        <taxon>Arthropoda</taxon>
        <taxon>Hexapoda</taxon>
        <taxon>Insecta</taxon>
        <taxon>Pterygota</taxon>
        <taxon>Neoptera</taxon>
        <taxon>Endopterygota</taxon>
        <taxon>Lepidoptera</taxon>
        <taxon>Glossata</taxon>
        <taxon>Ditrysia</taxon>
        <taxon>Tineoidea</taxon>
        <taxon>Psychidae</taxon>
        <taxon>Oiketicinae</taxon>
        <taxon>Eumeta</taxon>
    </lineage>
</organism>
<dbReference type="AlphaFoldDB" id="A0A4C1STL3"/>
<proteinExistence type="predicted"/>